<dbReference type="InterPro" id="IPR051313">
    <property type="entry name" value="Bact_iron-sidero_bind"/>
</dbReference>
<evidence type="ECO:0000259" key="4">
    <source>
        <dbReference type="PROSITE" id="PS50983"/>
    </source>
</evidence>
<sequence length="394" mass="43158">MSGNKPTRRETIKYGSAVAAGLGLAGCSDLAGQSGSEGATGTPREPWTVEMQPRTKVTFESVPDSAVVYRADYADMLMALGHGDALVGMQDTQSLPMEMLAELPGVSVATGDITPLRQDGEYDKEVFYEIDADLHLIDPNNAKNYFDFDEADITDLSNNVAPWLGSFIRRPQASIGPNYPHYTLYEAFEKVAAAFREEARYEALTSIHDEMLSTIEAEIPPPNERPSVGLAFLVPGEDLVGSGVFYLADPTQPGMAKKQYRDLGVENVWAQADLSTDGEANYESLLEADPDVLISHNAFGFTDSIADFQTSVVDVMREDTLGSQLTAVQNDRVYRGGKNVQGPLINLFQTEIAAKQIYPETFGEWRGLGEIPEDEQLFDRQVVADIVTGEFDDE</sequence>
<keyword evidence="3" id="KW-0732">Signal</keyword>
<dbReference type="Pfam" id="PF01497">
    <property type="entry name" value="Peripla_BP_2"/>
    <property type="match status" value="1"/>
</dbReference>
<dbReference type="InterPro" id="IPR002491">
    <property type="entry name" value="ABC_transptr_periplasmic_BD"/>
</dbReference>
<feature type="domain" description="Fe/B12 periplasmic-binding" evidence="4">
    <location>
        <begin position="65"/>
        <end position="365"/>
    </location>
</feature>
<dbReference type="Proteomes" id="UP000783863">
    <property type="component" value="Unassembled WGS sequence"/>
</dbReference>
<evidence type="ECO:0000313" key="5">
    <source>
        <dbReference type="EMBL" id="MBX0305117.1"/>
    </source>
</evidence>
<dbReference type="PROSITE" id="PS50983">
    <property type="entry name" value="FE_B12_PBP"/>
    <property type="match status" value="1"/>
</dbReference>
<keyword evidence="2" id="KW-0813">Transport</keyword>
<dbReference type="Gene3D" id="3.40.50.1980">
    <property type="entry name" value="Nitrogenase molybdenum iron protein domain"/>
    <property type="match status" value="2"/>
</dbReference>
<dbReference type="SUPFAM" id="SSF53807">
    <property type="entry name" value="Helical backbone' metal receptor"/>
    <property type="match status" value="1"/>
</dbReference>
<evidence type="ECO:0000256" key="1">
    <source>
        <dbReference type="ARBA" id="ARBA00004196"/>
    </source>
</evidence>
<comment type="subcellular location">
    <subcellularLocation>
        <location evidence="1">Cell envelope</location>
    </subcellularLocation>
</comment>
<dbReference type="AlphaFoldDB" id="A0A8J7YGL4"/>
<protein>
    <submittedName>
        <fullName evidence="5">ABC transporter substrate-binding protein</fullName>
    </submittedName>
</protein>
<dbReference type="EMBL" id="RKLQ01000002">
    <property type="protein sequence ID" value="MBX0305117.1"/>
    <property type="molecule type" value="Genomic_DNA"/>
</dbReference>
<comment type="caution">
    <text evidence="5">The sequence shown here is derived from an EMBL/GenBank/DDBJ whole genome shotgun (WGS) entry which is preliminary data.</text>
</comment>
<evidence type="ECO:0000313" key="6">
    <source>
        <dbReference type="Proteomes" id="UP000783863"/>
    </source>
</evidence>
<evidence type="ECO:0000256" key="2">
    <source>
        <dbReference type="ARBA" id="ARBA00022448"/>
    </source>
</evidence>
<accession>A0A8J7YGL4</accession>
<dbReference type="RefSeq" id="WP_220589307.1">
    <property type="nucleotide sequence ID" value="NZ_RKLQ01000002.1"/>
</dbReference>
<name>A0A8J7YGL4_9EURY</name>
<evidence type="ECO:0000256" key="3">
    <source>
        <dbReference type="ARBA" id="ARBA00022729"/>
    </source>
</evidence>
<gene>
    <name evidence="5" type="ORF">EGD98_15720</name>
</gene>
<organism evidence="5 6">
    <name type="scientific">Haloarcula salinisoli</name>
    <dbReference type="NCBI Taxonomy" id="2487746"/>
    <lineage>
        <taxon>Archaea</taxon>
        <taxon>Methanobacteriati</taxon>
        <taxon>Methanobacteriota</taxon>
        <taxon>Stenosarchaea group</taxon>
        <taxon>Halobacteria</taxon>
        <taxon>Halobacteriales</taxon>
        <taxon>Haloarculaceae</taxon>
        <taxon>Haloarcula</taxon>
    </lineage>
</organism>
<dbReference type="PROSITE" id="PS51257">
    <property type="entry name" value="PROKAR_LIPOPROTEIN"/>
    <property type="match status" value="1"/>
</dbReference>
<dbReference type="PANTHER" id="PTHR30532:SF1">
    <property type="entry name" value="IRON(3+)-HYDROXAMATE-BINDING PROTEIN FHUD"/>
    <property type="match status" value="1"/>
</dbReference>
<reference evidence="5" key="1">
    <citation type="submission" date="2021-06" db="EMBL/GenBank/DDBJ databases">
        <title>Halomicroarcula sp. F24A a new haloarchaeum isolated from saline soil.</title>
        <authorList>
            <person name="Duran-Viseras A."/>
            <person name="Sanchez-Porro C."/>
            <person name="Ventosa A."/>
        </authorList>
    </citation>
    <scope>NUCLEOTIDE SEQUENCE</scope>
    <source>
        <strain evidence="5">F24A</strain>
    </source>
</reference>
<proteinExistence type="predicted"/>
<dbReference type="PANTHER" id="PTHR30532">
    <property type="entry name" value="IRON III DICITRATE-BINDING PERIPLASMIC PROTEIN"/>
    <property type="match status" value="1"/>
</dbReference>
<keyword evidence="6" id="KW-1185">Reference proteome</keyword>